<proteinExistence type="predicted"/>
<accession>A0ABR1KCZ8</accession>
<keyword evidence="3" id="KW-1185">Reference proteome</keyword>
<feature type="compositionally biased region" description="Basic residues" evidence="1">
    <location>
        <begin position="186"/>
        <end position="196"/>
    </location>
</feature>
<evidence type="ECO:0000313" key="3">
    <source>
        <dbReference type="Proteomes" id="UP001363622"/>
    </source>
</evidence>
<reference evidence="2 3" key="1">
    <citation type="submission" date="2024-04" db="EMBL/GenBank/DDBJ databases">
        <title>Phyllosticta paracitricarpa is synonymous to the EU quarantine fungus P. citricarpa based on phylogenomic analyses.</title>
        <authorList>
            <consortium name="Lawrence Berkeley National Laboratory"/>
            <person name="Van Ingen-Buijs V.A."/>
            <person name="Van Westerhoven A.C."/>
            <person name="Haridas S."/>
            <person name="Skiadas P."/>
            <person name="Martin F."/>
            <person name="Groenewald J.Z."/>
            <person name="Crous P.W."/>
            <person name="Seidl M.F."/>
        </authorList>
    </citation>
    <scope>NUCLEOTIDE SEQUENCE [LARGE SCALE GENOMIC DNA]</scope>
    <source>
        <strain evidence="2 3">CBS 123371</strain>
    </source>
</reference>
<protein>
    <submittedName>
        <fullName evidence="2">Uncharacterized protein</fullName>
    </submittedName>
</protein>
<dbReference type="Proteomes" id="UP001363622">
    <property type="component" value="Unassembled WGS sequence"/>
</dbReference>
<feature type="compositionally biased region" description="Low complexity" evidence="1">
    <location>
        <begin position="171"/>
        <end position="182"/>
    </location>
</feature>
<organism evidence="2 3">
    <name type="scientific">Phyllosticta citriasiana</name>
    <dbReference type="NCBI Taxonomy" id="595635"/>
    <lineage>
        <taxon>Eukaryota</taxon>
        <taxon>Fungi</taxon>
        <taxon>Dikarya</taxon>
        <taxon>Ascomycota</taxon>
        <taxon>Pezizomycotina</taxon>
        <taxon>Dothideomycetes</taxon>
        <taxon>Dothideomycetes incertae sedis</taxon>
        <taxon>Botryosphaeriales</taxon>
        <taxon>Phyllostictaceae</taxon>
        <taxon>Phyllosticta</taxon>
    </lineage>
</organism>
<sequence>MHSWTVKQAQRRQSSFVLHVAESDTTGTWSPLLSMPDFERRLIGKARGRPMSGATRWKDSSTFSRQKVSALGTALDNGAVIIVAAGTVAIRLWSRGLMGQNQGSGWWVGVAPARRGCGSQDKVLCRGLAWTTRLSHSPEAGASGGTSLFGQRPRFPPIASISAEERKKLANDQNNTHQQQNDIVKSKKKSRATRHL</sequence>
<gene>
    <name evidence="2" type="ORF">IWZ03DRAFT_408864</name>
</gene>
<dbReference type="EMBL" id="JBBPHU010000011">
    <property type="protein sequence ID" value="KAK7512328.1"/>
    <property type="molecule type" value="Genomic_DNA"/>
</dbReference>
<name>A0ABR1KCZ8_9PEZI</name>
<feature type="region of interest" description="Disordered" evidence="1">
    <location>
        <begin position="162"/>
        <end position="196"/>
    </location>
</feature>
<evidence type="ECO:0000256" key="1">
    <source>
        <dbReference type="SAM" id="MobiDB-lite"/>
    </source>
</evidence>
<comment type="caution">
    <text evidence="2">The sequence shown here is derived from an EMBL/GenBank/DDBJ whole genome shotgun (WGS) entry which is preliminary data.</text>
</comment>
<evidence type="ECO:0000313" key="2">
    <source>
        <dbReference type="EMBL" id="KAK7512328.1"/>
    </source>
</evidence>